<dbReference type="Gene3D" id="1.10.510.10">
    <property type="entry name" value="Transferase(Phosphotransferase) domain 1"/>
    <property type="match status" value="1"/>
</dbReference>
<evidence type="ECO:0000313" key="16">
    <source>
        <dbReference type="Proteomes" id="UP000694402"/>
    </source>
</evidence>
<feature type="compositionally biased region" description="Low complexity" evidence="13">
    <location>
        <begin position="1833"/>
        <end position="1844"/>
    </location>
</feature>
<reference evidence="15" key="1">
    <citation type="submission" date="2025-08" db="UniProtKB">
        <authorList>
            <consortium name="Ensembl"/>
        </authorList>
    </citation>
    <scope>IDENTIFICATION</scope>
</reference>
<feature type="region of interest" description="Disordered" evidence="13">
    <location>
        <begin position="1364"/>
        <end position="1396"/>
    </location>
</feature>
<dbReference type="Pfam" id="PF00069">
    <property type="entry name" value="Pkinase"/>
    <property type="match status" value="1"/>
</dbReference>
<comment type="catalytic activity">
    <reaction evidence="11">
        <text>L-threonyl-[protein] + ATP = O-phospho-L-threonyl-[protein] + ADP + H(+)</text>
        <dbReference type="Rhea" id="RHEA:46608"/>
        <dbReference type="Rhea" id="RHEA-COMP:11060"/>
        <dbReference type="Rhea" id="RHEA-COMP:11605"/>
        <dbReference type="ChEBI" id="CHEBI:15378"/>
        <dbReference type="ChEBI" id="CHEBI:30013"/>
        <dbReference type="ChEBI" id="CHEBI:30616"/>
        <dbReference type="ChEBI" id="CHEBI:61977"/>
        <dbReference type="ChEBI" id="CHEBI:456216"/>
        <dbReference type="EC" id="2.7.11.1"/>
    </reaction>
</comment>
<feature type="compositionally biased region" description="Polar residues" evidence="13">
    <location>
        <begin position="1699"/>
        <end position="1716"/>
    </location>
</feature>
<dbReference type="Gene3D" id="3.10.20.90">
    <property type="entry name" value="Phosphatidylinositol 3-kinase Catalytic Subunit, Chain A, domain 1"/>
    <property type="match status" value="2"/>
</dbReference>
<comment type="cofactor">
    <cofactor evidence="1">
        <name>Mg(2+)</name>
        <dbReference type="ChEBI" id="CHEBI:18420"/>
    </cofactor>
</comment>
<keyword evidence="5" id="KW-0723">Serine/threonine-protein kinase</keyword>
<gene>
    <name evidence="15" type="primary">WNK2</name>
</gene>
<feature type="region of interest" description="Disordered" evidence="13">
    <location>
        <begin position="1673"/>
        <end position="1766"/>
    </location>
</feature>
<evidence type="ECO:0000256" key="12">
    <source>
        <dbReference type="ARBA" id="ARBA00048679"/>
    </source>
</evidence>
<evidence type="ECO:0000256" key="3">
    <source>
        <dbReference type="ARBA" id="ARBA00012513"/>
    </source>
</evidence>
<keyword evidence="7" id="KW-0808">Transferase</keyword>
<dbReference type="GO" id="GO:0004674">
    <property type="term" value="F:protein serine/threonine kinase activity"/>
    <property type="evidence" value="ECO:0007669"/>
    <property type="project" value="UniProtKB-KW"/>
</dbReference>
<feature type="compositionally biased region" description="Low complexity" evidence="13">
    <location>
        <begin position="898"/>
        <end position="913"/>
    </location>
</feature>
<feature type="region of interest" description="Disordered" evidence="13">
    <location>
        <begin position="1066"/>
        <end position="1103"/>
    </location>
</feature>
<evidence type="ECO:0000256" key="13">
    <source>
        <dbReference type="SAM" id="MobiDB-lite"/>
    </source>
</evidence>
<protein>
    <recommendedName>
        <fullName evidence="3">non-specific serine/threonine protein kinase</fullName>
        <ecNumber evidence="3">2.7.11.1</ecNumber>
    </recommendedName>
</protein>
<feature type="region of interest" description="Disordered" evidence="13">
    <location>
        <begin position="1243"/>
        <end position="1337"/>
    </location>
</feature>
<dbReference type="EC" id="2.7.11.1" evidence="3"/>
<dbReference type="InterPro" id="IPR056865">
    <property type="entry name" value="CCTL2_WNK"/>
</dbReference>
<dbReference type="Pfam" id="PF12202">
    <property type="entry name" value="OSR1_C"/>
    <property type="match status" value="1"/>
</dbReference>
<feature type="domain" description="Protein kinase" evidence="14">
    <location>
        <begin position="153"/>
        <end position="411"/>
    </location>
</feature>
<evidence type="ECO:0000256" key="4">
    <source>
        <dbReference type="ARBA" id="ARBA00022490"/>
    </source>
</evidence>
<evidence type="ECO:0000256" key="5">
    <source>
        <dbReference type="ARBA" id="ARBA00022527"/>
    </source>
</evidence>
<dbReference type="Ensembl" id="ENSOTST00005015449.2">
    <property type="protein sequence ID" value="ENSOTSP00005014132.1"/>
    <property type="gene ID" value="ENSOTSG00005007126.2"/>
</dbReference>
<feature type="region of interest" description="Disordered" evidence="13">
    <location>
        <begin position="1484"/>
        <end position="1521"/>
    </location>
</feature>
<dbReference type="PROSITE" id="PS50011">
    <property type="entry name" value="PROTEIN_KINASE_DOM"/>
    <property type="match status" value="1"/>
</dbReference>
<feature type="region of interest" description="Disordered" evidence="13">
    <location>
        <begin position="1833"/>
        <end position="1855"/>
    </location>
</feature>
<dbReference type="FunFam" id="1.10.510.10:FF:000006">
    <property type="entry name" value="Serine/threonine-protein kinase WNK1 isoform 2"/>
    <property type="match status" value="1"/>
</dbReference>
<feature type="region of interest" description="Disordered" evidence="13">
    <location>
        <begin position="1437"/>
        <end position="1472"/>
    </location>
</feature>
<feature type="compositionally biased region" description="Polar residues" evidence="13">
    <location>
        <begin position="1752"/>
        <end position="1766"/>
    </location>
</feature>
<feature type="compositionally biased region" description="Polar residues" evidence="13">
    <location>
        <begin position="1364"/>
        <end position="1391"/>
    </location>
</feature>
<dbReference type="Pfam" id="PF24889">
    <property type="entry name" value="CCTL2_WNK"/>
    <property type="match status" value="1"/>
</dbReference>
<proteinExistence type="predicted"/>
<dbReference type="GO" id="GO:0005524">
    <property type="term" value="F:ATP binding"/>
    <property type="evidence" value="ECO:0007669"/>
    <property type="project" value="UniProtKB-KW"/>
</dbReference>
<dbReference type="InterPro" id="IPR008271">
    <property type="entry name" value="Ser/Thr_kinase_AS"/>
</dbReference>
<feature type="region of interest" description="Disordered" evidence="13">
    <location>
        <begin position="80"/>
        <end position="145"/>
    </location>
</feature>
<dbReference type="Gene3D" id="3.30.200.20">
    <property type="entry name" value="Phosphorylase Kinase, domain 1"/>
    <property type="match status" value="1"/>
</dbReference>
<evidence type="ECO:0000256" key="10">
    <source>
        <dbReference type="ARBA" id="ARBA00022840"/>
    </source>
</evidence>
<dbReference type="FunFam" id="3.30.200.20:FF:000494">
    <property type="entry name" value="serine/threonine-protein kinase WNK2 isoform X2"/>
    <property type="match status" value="1"/>
</dbReference>
<feature type="compositionally biased region" description="Basic residues" evidence="13">
    <location>
        <begin position="1086"/>
        <end position="1097"/>
    </location>
</feature>
<dbReference type="PROSITE" id="PS00108">
    <property type="entry name" value="PROTEIN_KINASE_ST"/>
    <property type="match status" value="1"/>
</dbReference>
<feature type="compositionally biased region" description="Low complexity" evidence="13">
    <location>
        <begin position="1299"/>
        <end position="1314"/>
    </location>
</feature>
<feature type="compositionally biased region" description="Polar residues" evidence="13">
    <location>
        <begin position="881"/>
        <end position="897"/>
    </location>
</feature>
<sequence>MCRLTSFLSYPHAEELRNRAGAAGLPSPLRLSLIVRQRFIRRSLWFSDSDEQAFEVPECDNSSKILNINLRTIVDRTLGAWTGPQEGSSTESQGGQKDSATESASADEKEKAGDTLNVASTESSKNAIRSASDENEEEAEMKAVSTSPGGRFLKFDIELGRGSFKTVYKGLDTDTWVEVAWCELQDRKLTKVERQRFKEEAEMLKGLQHPNIVRFYDFWESPLKGKKCIVLVTELMTSGTLKTYLKRFKVMKPKVLRSWCRQILKGLHFLHTRAPPIIHRDLKCDNIFITGPTGSVKIGDLGLATLKRASFAKSVIGTPEFMAPEMYEEHYDESVDVYAFGMCMLEMATSEYPYSECQNAAQIYRKVTSGVKPASYNKVVDPEIKEIIGECICQKKEERYSIKDLLNHAFFAEDTGVRVELAEEDDGKKAAIALKLWVEDPKKLKGKYKESGAIEFTFELEKESSEGVALEMVESGFFNESDAKIVGKSIRDRVALIKWRRERTVLALPPVNQGEAGLRAQATLAQGTSAGATQAGQPPLIEPNEPEADQHDRLCNLPASATSIFVFIHNIFTSLSNTDIFNGGLKAPPREVTISVCPLTCLHLSSQPSAVHALLQNQSSLQGQPASAPALHTPLQYLQPGHSYPASPLAAQQTPTAAGYSAAALQHTPASATYTASNIPLQHNNTGHSYPAPALQKTATAASHSTANVPLQQPAASFSAATLPLQQPHTAASYTAATMPIQQTPTPQSYSAPTQQQMTQTAASYPAPILQQTPTAACFSAAVAMPVQHTVLAASIGTATIPSQPAAQRYPAPVEHLQHLAPPQSYASVAPTVVHTVPIPSLPTQDPSVATQPLAAAVLPPVQPCPAPHSLPATAMPPSLQPGQSSPMHHSQQTVPVSIQQQHSQPMPQPSVQHRQQPVQAPIQQHNQQTVQVPLPKHSQTMAQPTVQQAPVVQSYQSPAHTVQQGSTLQSYPNAAPLMGQPNTASQSYTPTAPHIKQQAAPVQGYTPTKPSVMGQACPSAPQQAAAPKTYPVAPIVQQQTGTATPQHSQAQAATLPLGQQVSLDIGEMSDGNEGTHGSGKGEGKVRKHHRRSTRTRSRQDKINKPKLSMLNVCYTGDKMVECQLETHNHKMVTFKFDLDGDAPEEIATYMVENDFILLLEKDMFIEQLKDIVDKAEDMLSEDTEGERISDHVGSPQQSHGAVILGGEGTKTATPNSPQLVYQQNVLHTGKRWFIICPVAETPTPDRERTLSDTSTTKGAHTHPSIHTHPPLDSHQPVVLQQPYAMPSMVGGGCGARTPSQPQSPAHQASQQQDGPGGSGSGGGCGLGESDGEGPPRVEFVDRTIKTLDEKLRNLLYQEYAQSAPSSTASDLQGSNTEGISSPPVSDCQTTSGGGLSRKGEVLVKMHCVSVSARYSDWVFFHSIFISHFQPQIPERTDSLEKGRSRSSPAPSSGSGGSRAADEGGSPRDQGCMVVGRFSVMTAEEGAENAPKPPCSNRYSAPPDLYQDTTASSPNATPSLLPRAHTADAATNHSFHFDSDSGEEDTSSLAPPLAHHKPPAHALPEHSGSDLMKRAVAFLRRTGRSSVQSSDSPSRQSVVANGHTVLPPGPGHVSYVSSDNDSEFEDADMRKELQRLREKHMKEISELQAFQRSEIERLYKELGKALPPGVGLLHAAPPSGRRRKVSKHKLKAGKLLNPMVQQLKNNLNTTTGENAPSSSGSPAKSSIVSDGSARSSGSSSTSGTRPGKAPESVQTQQPCSLKGSFSSDNIYGGGMATHVGPGQGWTVYHQTSERVTYKSSSKPRARFLSGPVSLSIFYKSFCVLGSSHGASATQTASNQQQPAAVPNPLPSPQPMTVLAQAQTNNSNNKKPGTFTDDLHKLVDDWTKETLAATQPRPSLNQIKQQRRMQDLEGLAAPLGGATQEVTGTEKHIKSLKTITSLKHFWELHPFSLSLPDHVKIS</sequence>
<dbReference type="SUPFAM" id="SSF56112">
    <property type="entry name" value="Protein kinase-like (PK-like)"/>
    <property type="match status" value="1"/>
</dbReference>
<comment type="catalytic activity">
    <reaction evidence="12">
        <text>L-seryl-[protein] + ATP = O-phospho-L-seryl-[protein] + ADP + H(+)</text>
        <dbReference type="Rhea" id="RHEA:17989"/>
        <dbReference type="Rhea" id="RHEA-COMP:9863"/>
        <dbReference type="Rhea" id="RHEA-COMP:11604"/>
        <dbReference type="ChEBI" id="CHEBI:15378"/>
        <dbReference type="ChEBI" id="CHEBI:29999"/>
        <dbReference type="ChEBI" id="CHEBI:30616"/>
        <dbReference type="ChEBI" id="CHEBI:83421"/>
        <dbReference type="ChEBI" id="CHEBI:456216"/>
        <dbReference type="EC" id="2.7.11.1"/>
    </reaction>
</comment>
<feature type="compositionally biased region" description="Low complexity" evidence="13">
    <location>
        <begin position="1584"/>
        <end position="1599"/>
    </location>
</feature>
<feature type="region of interest" description="Disordered" evidence="13">
    <location>
        <begin position="1533"/>
        <end position="1568"/>
    </location>
</feature>
<evidence type="ECO:0000256" key="11">
    <source>
        <dbReference type="ARBA" id="ARBA00047899"/>
    </source>
</evidence>
<feature type="compositionally biased region" description="Polar residues" evidence="13">
    <location>
        <begin position="1507"/>
        <end position="1518"/>
    </location>
</feature>
<keyword evidence="8" id="KW-0547">Nucleotide-binding</keyword>
<dbReference type="GeneTree" id="ENSGT00940000160145"/>
<keyword evidence="10" id="KW-0067">ATP-binding</keyword>
<evidence type="ECO:0000256" key="7">
    <source>
        <dbReference type="ARBA" id="ARBA00022679"/>
    </source>
</evidence>
<comment type="subcellular location">
    <subcellularLocation>
        <location evidence="2">Cytoplasm</location>
    </subcellularLocation>
</comment>
<evidence type="ECO:0000256" key="2">
    <source>
        <dbReference type="ARBA" id="ARBA00004496"/>
    </source>
</evidence>
<keyword evidence="6" id="KW-0597">Phosphoprotein</keyword>
<evidence type="ECO:0000259" key="14">
    <source>
        <dbReference type="PROSITE" id="PS50011"/>
    </source>
</evidence>
<dbReference type="SMART" id="SM00220">
    <property type="entry name" value="S_TKc"/>
    <property type="match status" value="1"/>
</dbReference>
<evidence type="ECO:0000256" key="6">
    <source>
        <dbReference type="ARBA" id="ARBA00022553"/>
    </source>
</evidence>
<accession>A0A8C8CWE4</accession>
<dbReference type="InterPro" id="IPR050588">
    <property type="entry name" value="WNK_Ser-Thr_kinase"/>
</dbReference>
<dbReference type="InterPro" id="IPR000719">
    <property type="entry name" value="Prot_kinase_dom"/>
</dbReference>
<dbReference type="InterPro" id="IPR024678">
    <property type="entry name" value="Kinase_OSR1/WNK_CCT"/>
</dbReference>
<feature type="region of interest" description="Disordered" evidence="13">
    <location>
        <begin position="868"/>
        <end position="917"/>
    </location>
</feature>
<evidence type="ECO:0000256" key="8">
    <source>
        <dbReference type="ARBA" id="ARBA00022741"/>
    </source>
</evidence>
<organism evidence="15 16">
    <name type="scientific">Oncorhynchus tshawytscha</name>
    <name type="common">Chinook salmon</name>
    <name type="synonym">Salmo tshawytscha</name>
    <dbReference type="NCBI Taxonomy" id="74940"/>
    <lineage>
        <taxon>Eukaryota</taxon>
        <taxon>Metazoa</taxon>
        <taxon>Chordata</taxon>
        <taxon>Craniata</taxon>
        <taxon>Vertebrata</taxon>
        <taxon>Euteleostomi</taxon>
        <taxon>Actinopterygii</taxon>
        <taxon>Neopterygii</taxon>
        <taxon>Teleostei</taxon>
        <taxon>Protacanthopterygii</taxon>
        <taxon>Salmoniformes</taxon>
        <taxon>Salmonidae</taxon>
        <taxon>Salmoninae</taxon>
        <taxon>Oncorhynchus</taxon>
    </lineage>
</organism>
<name>A0A8C8CWE4_ONCTS</name>
<keyword evidence="9" id="KW-0418">Kinase</keyword>
<dbReference type="GO" id="GO:0005737">
    <property type="term" value="C:cytoplasm"/>
    <property type="evidence" value="ECO:0007669"/>
    <property type="project" value="UniProtKB-SubCell"/>
</dbReference>
<feature type="compositionally biased region" description="Polar residues" evidence="13">
    <location>
        <begin position="117"/>
        <end position="129"/>
    </location>
</feature>
<dbReference type="PANTHER" id="PTHR13902">
    <property type="entry name" value="SERINE/THREONINE-PROTEIN KINASE WNK WITH NO LYSINE -RELATED"/>
    <property type="match status" value="1"/>
</dbReference>
<feature type="region of interest" description="Disordered" evidence="13">
    <location>
        <begin position="1581"/>
        <end position="1611"/>
    </location>
</feature>
<evidence type="ECO:0000313" key="15">
    <source>
        <dbReference type="Ensembl" id="ENSOTSP00005014132.1"/>
    </source>
</evidence>
<evidence type="ECO:0000256" key="1">
    <source>
        <dbReference type="ARBA" id="ARBA00001946"/>
    </source>
</evidence>
<evidence type="ECO:0000256" key="9">
    <source>
        <dbReference type="ARBA" id="ARBA00022777"/>
    </source>
</evidence>
<dbReference type="InterPro" id="IPR011009">
    <property type="entry name" value="Kinase-like_dom_sf"/>
</dbReference>
<dbReference type="FunFam" id="3.10.20.90:FF:000012">
    <property type="entry name" value="Serine/threonine-protein kinase WNK1 isoform 2"/>
    <property type="match status" value="1"/>
</dbReference>
<keyword evidence="16" id="KW-1185">Reference proteome</keyword>
<dbReference type="CDD" id="cd13983">
    <property type="entry name" value="STKc_WNK"/>
    <property type="match status" value="1"/>
</dbReference>
<feature type="compositionally biased region" description="Basic residues" evidence="13">
    <location>
        <begin position="1680"/>
        <end position="1692"/>
    </location>
</feature>
<reference evidence="15" key="2">
    <citation type="submission" date="2025-09" db="UniProtKB">
        <authorList>
            <consortium name="Ensembl"/>
        </authorList>
    </citation>
    <scope>IDENTIFICATION</scope>
</reference>
<feature type="compositionally biased region" description="Low complexity" evidence="13">
    <location>
        <begin position="1717"/>
        <end position="1743"/>
    </location>
</feature>
<keyword evidence="4" id="KW-0963">Cytoplasm</keyword>
<feature type="compositionally biased region" description="Gly residues" evidence="13">
    <location>
        <begin position="1315"/>
        <end position="1329"/>
    </location>
</feature>
<feature type="compositionally biased region" description="Polar residues" evidence="13">
    <location>
        <begin position="85"/>
        <end position="104"/>
    </location>
</feature>
<dbReference type="FunFam" id="3.10.20.90:FF:000007">
    <property type="entry name" value="Serine/threonine-protein kinase WNK1 isoform 1"/>
    <property type="match status" value="1"/>
</dbReference>
<dbReference type="Proteomes" id="UP000694402">
    <property type="component" value="Unassembled WGS sequence"/>
</dbReference>